<feature type="transmembrane region" description="Helical" evidence="2">
    <location>
        <begin position="112"/>
        <end position="130"/>
    </location>
</feature>
<protein>
    <submittedName>
        <fullName evidence="4">Transmembrane protein 265</fullName>
    </submittedName>
</protein>
<comment type="similarity">
    <text evidence="1">Belongs to the TMEM121 family.</text>
</comment>
<dbReference type="AlphaFoldDB" id="S4RPZ3"/>
<dbReference type="OMA" id="VCHGHAR"/>
<dbReference type="STRING" id="7757.ENSPMAP00000007279"/>
<sequence>MVLLAGRRCHACVALCMVLASLLLTDSYLVSQQQGGRRMAVSILNLVGDVCFLLILRYVAVWVGAEARTPRRAYASILWFLYVFVLEIKLYFVCQNYRGEASTLSRLGRKLLTLFLSVCVPGLYVILVAVDRLDCLDTDGSSSRKEEVRSHVFVVALDLLDVLDVQAGLWESRASLPPLWAENLTFFYCYILLLVLPCVSLSELGSLLDRGTTLYPALSLITINVVAVFVRAVTLVLYAGASVSTIFIGKNILALMLKTCSLLEFVRQVPDGAQ</sequence>
<dbReference type="GeneTree" id="ENSGT00390000003866"/>
<dbReference type="Ensembl" id="ENSPMAT00000007311.1">
    <property type="protein sequence ID" value="ENSPMAP00000007279.1"/>
    <property type="gene ID" value="ENSPMAG00000006600.1"/>
</dbReference>
<feature type="chain" id="PRO_5004522665" evidence="3">
    <location>
        <begin position="28"/>
        <end position="274"/>
    </location>
</feature>
<dbReference type="InterPro" id="IPR042314">
    <property type="entry name" value="TMEM121"/>
</dbReference>
<dbReference type="PANTHER" id="PTHR31046:SF1">
    <property type="entry name" value="TRANSMEMBRANE PROTEIN 121"/>
    <property type="match status" value="1"/>
</dbReference>
<dbReference type="Pfam" id="PF14997">
    <property type="entry name" value="CECR6_TMEM121"/>
    <property type="match status" value="1"/>
</dbReference>
<reference evidence="4" key="1">
    <citation type="submission" date="2025-08" db="UniProtKB">
        <authorList>
            <consortium name="Ensembl"/>
        </authorList>
    </citation>
    <scope>IDENTIFICATION</scope>
</reference>
<feature type="transmembrane region" description="Helical" evidence="2">
    <location>
        <begin position="73"/>
        <end position="92"/>
    </location>
</feature>
<proteinExistence type="inferred from homology"/>
<dbReference type="HOGENOM" id="CLU_076106_0_0_1"/>
<evidence type="ECO:0000256" key="1">
    <source>
        <dbReference type="ARBA" id="ARBA00007711"/>
    </source>
</evidence>
<feature type="transmembrane region" description="Helical" evidence="2">
    <location>
        <begin position="236"/>
        <end position="257"/>
    </location>
</feature>
<feature type="transmembrane region" description="Helical" evidence="2">
    <location>
        <begin position="185"/>
        <end position="202"/>
    </location>
</feature>
<keyword evidence="2" id="KW-0472">Membrane</keyword>
<evidence type="ECO:0000256" key="2">
    <source>
        <dbReference type="SAM" id="Phobius"/>
    </source>
</evidence>
<dbReference type="PANTHER" id="PTHR31046">
    <property type="entry name" value="TRANSMEMBRANE PROTEIN 121"/>
    <property type="match status" value="1"/>
</dbReference>
<dbReference type="InterPro" id="IPR032776">
    <property type="entry name" value="CECR6/TMEM121"/>
</dbReference>
<reference evidence="4" key="2">
    <citation type="submission" date="2025-09" db="UniProtKB">
        <authorList>
            <consortium name="Ensembl"/>
        </authorList>
    </citation>
    <scope>IDENTIFICATION</scope>
</reference>
<name>S4RPZ3_PETMA</name>
<evidence type="ECO:0000313" key="4">
    <source>
        <dbReference type="Ensembl" id="ENSPMAP00000007279.1"/>
    </source>
</evidence>
<accession>S4RPZ3</accession>
<feature type="transmembrane region" description="Helical" evidence="2">
    <location>
        <begin position="42"/>
        <end position="61"/>
    </location>
</feature>
<organism evidence="4">
    <name type="scientific">Petromyzon marinus</name>
    <name type="common">Sea lamprey</name>
    <dbReference type="NCBI Taxonomy" id="7757"/>
    <lineage>
        <taxon>Eukaryota</taxon>
        <taxon>Metazoa</taxon>
        <taxon>Chordata</taxon>
        <taxon>Craniata</taxon>
        <taxon>Vertebrata</taxon>
        <taxon>Cyclostomata</taxon>
        <taxon>Hyperoartia</taxon>
        <taxon>Petromyzontiformes</taxon>
        <taxon>Petromyzontidae</taxon>
        <taxon>Petromyzon</taxon>
    </lineage>
</organism>
<evidence type="ECO:0000256" key="3">
    <source>
        <dbReference type="SAM" id="SignalP"/>
    </source>
</evidence>
<keyword evidence="3" id="KW-0732">Signal</keyword>
<feature type="signal peptide" evidence="3">
    <location>
        <begin position="1"/>
        <end position="27"/>
    </location>
</feature>
<keyword evidence="2" id="KW-0812">Transmembrane</keyword>
<keyword evidence="2" id="KW-1133">Transmembrane helix</keyword>